<keyword evidence="5 7" id="KW-0949">S-adenosyl-L-methionine</keyword>
<dbReference type="PANTHER" id="PTHR23417:SF14">
    <property type="entry name" value="PENTACOTRIPEPTIDE-REPEAT REGION OF PRORP DOMAIN-CONTAINING PROTEIN"/>
    <property type="match status" value="1"/>
</dbReference>
<dbReference type="EMBL" id="JAMZFW010000001">
    <property type="protein sequence ID" value="MCP1100830.1"/>
    <property type="molecule type" value="Genomic_DNA"/>
</dbReference>
<comment type="function">
    <text evidence="2 7">Catalyzes the formation of N(7)-methylguanine at position 46 (m7G46) in tRNA.</text>
</comment>
<feature type="binding site" evidence="7">
    <location>
        <position position="43"/>
    </location>
    <ligand>
        <name>S-adenosyl-L-methionine</name>
        <dbReference type="ChEBI" id="CHEBI:59789"/>
    </ligand>
</feature>
<evidence type="ECO:0000256" key="6">
    <source>
        <dbReference type="ARBA" id="ARBA00022694"/>
    </source>
</evidence>
<dbReference type="NCBIfam" id="NF001080">
    <property type="entry name" value="PRK00121.2-2"/>
    <property type="match status" value="1"/>
</dbReference>
<dbReference type="HAMAP" id="MF_01057">
    <property type="entry name" value="tRNA_methyltr_TrmB"/>
    <property type="match status" value="1"/>
</dbReference>
<dbReference type="RefSeq" id="WP_262064619.1">
    <property type="nucleotide sequence ID" value="NZ_JAMXOD010000001.1"/>
</dbReference>
<feature type="binding site" evidence="7">
    <location>
        <position position="68"/>
    </location>
    <ligand>
        <name>S-adenosyl-L-methionine</name>
        <dbReference type="ChEBI" id="CHEBI:59789"/>
    </ligand>
</feature>
<keyword evidence="3 7" id="KW-0489">Methyltransferase</keyword>
<evidence type="ECO:0000256" key="2">
    <source>
        <dbReference type="ARBA" id="ARBA00003015"/>
    </source>
</evidence>
<keyword evidence="9" id="KW-1185">Reference proteome</keyword>
<feature type="binding site" evidence="7">
    <location>
        <position position="120"/>
    </location>
    <ligand>
        <name>substrate</name>
    </ligand>
</feature>
<gene>
    <name evidence="7 8" type="primary">trmB</name>
    <name evidence="8" type="ORF">NK125_00170</name>
</gene>
<comment type="caution">
    <text evidence="7">Lacks conserved residue(s) required for the propagation of feature annotation.</text>
</comment>
<reference evidence="8 9" key="1">
    <citation type="journal article" date="2022" name="Genome Biol. Evol.">
        <title>Host diet, physiology and behaviors set the stage for Lachnospiraceae cladogenesis.</title>
        <authorList>
            <person name="Vera-Ponce De Leon A."/>
            <person name="Schneider M."/>
            <person name="Jahnes B.C."/>
            <person name="Sadowski V."/>
            <person name="Camuy-Velez L.A."/>
            <person name="Duan J."/>
            <person name="Sabree Z.L."/>
        </authorList>
    </citation>
    <scope>NUCLEOTIDE SEQUENCE [LARGE SCALE GENOMIC DNA]</scope>
    <source>
        <strain evidence="8 9">PAL113</strain>
    </source>
</reference>
<dbReference type="InterPro" id="IPR029063">
    <property type="entry name" value="SAM-dependent_MTases_sf"/>
</dbReference>
<evidence type="ECO:0000256" key="5">
    <source>
        <dbReference type="ARBA" id="ARBA00022691"/>
    </source>
</evidence>
<proteinExistence type="inferred from homology"/>
<dbReference type="Gene3D" id="3.40.50.150">
    <property type="entry name" value="Vaccinia Virus protein VP39"/>
    <property type="match status" value="1"/>
</dbReference>
<dbReference type="PROSITE" id="PS51625">
    <property type="entry name" value="SAM_MT_TRMB"/>
    <property type="match status" value="1"/>
</dbReference>
<evidence type="ECO:0000313" key="8">
    <source>
        <dbReference type="EMBL" id="MCP1100830.1"/>
    </source>
</evidence>
<comment type="similarity">
    <text evidence="7">Belongs to the class I-like SAM-binding methyltransferase superfamily. TrmB family.</text>
</comment>
<evidence type="ECO:0000313" key="9">
    <source>
        <dbReference type="Proteomes" id="UP001523566"/>
    </source>
</evidence>
<comment type="caution">
    <text evidence="8">The sequence shown here is derived from an EMBL/GenBank/DDBJ whole genome shotgun (WGS) entry which is preliminary data.</text>
</comment>
<protein>
    <recommendedName>
        <fullName evidence="7">tRNA (guanine-N(7)-)-methyltransferase</fullName>
        <ecNumber evidence="7">2.1.1.33</ecNumber>
    </recommendedName>
    <alternativeName>
        <fullName evidence="7">tRNA (guanine(46)-N(7))-methyltransferase</fullName>
    </alternativeName>
    <alternativeName>
        <fullName evidence="7">tRNA(m7G46)-methyltransferase</fullName>
    </alternativeName>
</protein>
<keyword evidence="6 7" id="KW-0819">tRNA processing</keyword>
<dbReference type="NCBIfam" id="TIGR00091">
    <property type="entry name" value="tRNA (guanosine(46)-N7)-methyltransferase TrmB"/>
    <property type="match status" value="1"/>
</dbReference>
<keyword evidence="4 7" id="KW-0808">Transferase</keyword>
<dbReference type="SUPFAM" id="SSF53335">
    <property type="entry name" value="S-adenosyl-L-methionine-dependent methyltransferases"/>
    <property type="match status" value="1"/>
</dbReference>
<comment type="pathway">
    <text evidence="7">tRNA modification; N(7)-methylguanine-tRNA biosynthesis.</text>
</comment>
<dbReference type="Proteomes" id="UP001523566">
    <property type="component" value="Unassembled WGS sequence"/>
</dbReference>
<dbReference type="GO" id="GO:0008176">
    <property type="term" value="F:tRNA (guanine(46)-N7)-methyltransferase activity"/>
    <property type="evidence" value="ECO:0007669"/>
    <property type="project" value="UniProtKB-EC"/>
</dbReference>
<dbReference type="InterPro" id="IPR003358">
    <property type="entry name" value="tRNA_(Gua-N-7)_MeTrfase_Trmb"/>
</dbReference>
<comment type="catalytic activity">
    <reaction evidence="1 7">
        <text>guanosine(46) in tRNA + S-adenosyl-L-methionine = N(7)-methylguanosine(46) in tRNA + S-adenosyl-L-homocysteine</text>
        <dbReference type="Rhea" id="RHEA:42708"/>
        <dbReference type="Rhea" id="RHEA-COMP:10188"/>
        <dbReference type="Rhea" id="RHEA-COMP:10189"/>
        <dbReference type="ChEBI" id="CHEBI:57856"/>
        <dbReference type="ChEBI" id="CHEBI:59789"/>
        <dbReference type="ChEBI" id="CHEBI:74269"/>
        <dbReference type="ChEBI" id="CHEBI:74480"/>
        <dbReference type="EC" id="2.1.1.33"/>
    </reaction>
</comment>
<organism evidence="8 9">
    <name type="scientific">Aequitasia blattaphilus</name>
    <dbReference type="NCBI Taxonomy" id="2949332"/>
    <lineage>
        <taxon>Bacteria</taxon>
        <taxon>Bacillati</taxon>
        <taxon>Bacillota</taxon>
        <taxon>Clostridia</taxon>
        <taxon>Lachnospirales</taxon>
        <taxon>Lachnospiraceae</taxon>
        <taxon>Aequitasia</taxon>
    </lineage>
</organism>
<evidence type="ECO:0000256" key="1">
    <source>
        <dbReference type="ARBA" id="ARBA00000142"/>
    </source>
</evidence>
<feature type="binding site" evidence="7">
    <location>
        <position position="116"/>
    </location>
    <ligand>
        <name>S-adenosyl-L-methionine</name>
        <dbReference type="ChEBI" id="CHEBI:59789"/>
    </ligand>
</feature>
<sequence length="216" mass="25825">MRLRNIPRADEVLKENENVVNNPQKRKGKWKKEFGNENPIEVEIGMGKGRFILTHASKNPDKNYIGIERYSSVLLRGVESIEEYVENLRLLCQNAVELEELFEKEEIDRIYLNFSDPWPKKRHARRRLTSREFLKRYYCILREEGELEFKTDNRDLFEFSLEEIKESKEFELLEHTFDLHNNEEMNQGNVMTEYEEKFSAKGNPIHKLIARKTALK</sequence>
<dbReference type="PANTHER" id="PTHR23417">
    <property type="entry name" value="3-DEOXY-D-MANNO-OCTULOSONIC-ACID TRANSFERASE/TRNA GUANINE-N 7 - -METHYLTRANSFERASE"/>
    <property type="match status" value="1"/>
</dbReference>
<feature type="binding site" evidence="7">
    <location>
        <position position="152"/>
    </location>
    <ligand>
        <name>substrate</name>
    </ligand>
</feature>
<feature type="binding site" evidence="7">
    <location>
        <position position="94"/>
    </location>
    <ligand>
        <name>S-adenosyl-L-methionine</name>
        <dbReference type="ChEBI" id="CHEBI:59789"/>
    </ligand>
</feature>
<evidence type="ECO:0000256" key="3">
    <source>
        <dbReference type="ARBA" id="ARBA00022603"/>
    </source>
</evidence>
<accession>A0ABT1E4S0</accession>
<dbReference type="EC" id="2.1.1.33" evidence="7"/>
<dbReference type="InterPro" id="IPR055361">
    <property type="entry name" value="tRNA_methyltr_TrmB_bact"/>
</dbReference>
<name>A0ABT1E4S0_9FIRM</name>
<feature type="binding site" evidence="7">
    <location>
        <begin position="192"/>
        <end position="195"/>
    </location>
    <ligand>
        <name>substrate</name>
    </ligand>
</feature>
<evidence type="ECO:0000256" key="7">
    <source>
        <dbReference type="HAMAP-Rule" id="MF_01057"/>
    </source>
</evidence>
<dbReference type="Pfam" id="PF02390">
    <property type="entry name" value="Methyltransf_4"/>
    <property type="match status" value="1"/>
</dbReference>
<evidence type="ECO:0000256" key="4">
    <source>
        <dbReference type="ARBA" id="ARBA00022679"/>
    </source>
</evidence>